<gene>
    <name evidence="1" type="ORF">ACED57_01190</name>
</gene>
<accession>A0ABV4KHG9</accession>
<proteinExistence type="predicted"/>
<dbReference type="Pfam" id="PF24387">
    <property type="entry name" value="AEP-like"/>
    <property type="match status" value="1"/>
</dbReference>
<comment type="caution">
    <text evidence="1">The sequence shown here is derived from an EMBL/GenBank/DDBJ whole genome shotgun (WGS) entry which is preliminary data.</text>
</comment>
<reference evidence="1 2" key="1">
    <citation type="submission" date="2024-06" db="EMBL/GenBank/DDBJ databases">
        <authorList>
            <person name="Steensen K."/>
            <person name="Seneca J."/>
            <person name="Bartlau N."/>
            <person name="Yu A.X."/>
            <person name="Polz M.F."/>
        </authorList>
    </citation>
    <scope>NUCLEOTIDE SEQUENCE [LARGE SCALE GENOMIC DNA]</scope>
    <source>
        <strain evidence="1 2">1F9</strain>
    </source>
</reference>
<dbReference type="RefSeq" id="WP_371707027.1">
    <property type="nucleotide sequence ID" value="NZ_JBGOOL010000002.1"/>
</dbReference>
<organism evidence="1 2">
    <name type="scientific">Vibrio atlanticus</name>
    <dbReference type="NCBI Taxonomy" id="693153"/>
    <lineage>
        <taxon>Bacteria</taxon>
        <taxon>Pseudomonadati</taxon>
        <taxon>Pseudomonadota</taxon>
        <taxon>Gammaproteobacteria</taxon>
        <taxon>Vibrionales</taxon>
        <taxon>Vibrionaceae</taxon>
        <taxon>Vibrio</taxon>
    </lineage>
</organism>
<dbReference type="InterPro" id="IPR056250">
    <property type="entry name" value="AEP-like"/>
</dbReference>
<protein>
    <recommendedName>
        <fullName evidence="3">Homing endonuclease LAGLIDADG domain-containing protein</fullName>
    </recommendedName>
</protein>
<sequence>MKTLHIEKVLESNPDISLFRFIKFSFENKVQDRLSNLNCNEQSIVNRCVDYKKKHNISFWESYIRLGEDLDSRLFNHATFHNSNEKYIYIKRKEVLSFLEKSEECNLALNSNVIMKNGNNLHIPMFDFKILSKSNNLGAVRSVIKHFNLRGSILDSGKSYHFVGHDLVDEKSLIIMLSKFSLLHPIADRAWSCHQIMEHSASLRVSKKYGKYPNFIENIGY</sequence>
<dbReference type="EMBL" id="JBGOOL010000002">
    <property type="protein sequence ID" value="MEZ8051763.1"/>
    <property type="molecule type" value="Genomic_DNA"/>
</dbReference>
<evidence type="ECO:0008006" key="3">
    <source>
        <dbReference type="Google" id="ProtNLM"/>
    </source>
</evidence>
<keyword evidence="2" id="KW-1185">Reference proteome</keyword>
<evidence type="ECO:0000313" key="2">
    <source>
        <dbReference type="Proteomes" id="UP001569175"/>
    </source>
</evidence>
<evidence type="ECO:0000313" key="1">
    <source>
        <dbReference type="EMBL" id="MEZ8051763.1"/>
    </source>
</evidence>
<dbReference type="Proteomes" id="UP001569175">
    <property type="component" value="Unassembled WGS sequence"/>
</dbReference>
<name>A0ABV4KHG9_9VIBR</name>